<proteinExistence type="predicted"/>
<gene>
    <name evidence="2" type="ORF">N0B16_11285</name>
</gene>
<dbReference type="Pfam" id="PF24722">
    <property type="entry name" value="DUF7674"/>
    <property type="match status" value="1"/>
</dbReference>
<evidence type="ECO:0000259" key="1">
    <source>
        <dbReference type="Pfam" id="PF24722"/>
    </source>
</evidence>
<dbReference type="EMBL" id="JAOTEN010000003">
    <property type="protein sequence ID" value="MCU7615021.1"/>
    <property type="molecule type" value="Genomic_DNA"/>
</dbReference>
<feature type="domain" description="DUF7674" evidence="1">
    <location>
        <begin position="8"/>
        <end position="112"/>
    </location>
</feature>
<dbReference type="InterPro" id="IPR056091">
    <property type="entry name" value="DUF7674"/>
</dbReference>
<name>A0ABT2VYM6_9FLAO</name>
<sequence length="116" mass="13336">MNYLEATQEIAEVIPDLQSKSKEINNSYDLIITFTNSIKMMIQNNDNPILLKSLKKMNLIYKNGDHLLRSAIENSFIYSLDSCTLFCSTTDRNNILRTLSPDLKKVYAKQIYSHGI</sequence>
<dbReference type="RefSeq" id="WP_262991044.1">
    <property type="nucleotide sequence ID" value="NZ_JAOTEN010000003.1"/>
</dbReference>
<keyword evidence="3" id="KW-1185">Reference proteome</keyword>
<dbReference type="Proteomes" id="UP001208114">
    <property type="component" value="Unassembled WGS sequence"/>
</dbReference>
<comment type="caution">
    <text evidence="2">The sequence shown here is derived from an EMBL/GenBank/DDBJ whole genome shotgun (WGS) entry which is preliminary data.</text>
</comment>
<accession>A0ABT2VYM6</accession>
<evidence type="ECO:0000313" key="2">
    <source>
        <dbReference type="EMBL" id="MCU7615021.1"/>
    </source>
</evidence>
<reference evidence="3" key="1">
    <citation type="submission" date="2023-07" db="EMBL/GenBank/DDBJ databases">
        <title>Chryseobacterium sp. GMJ5 Genome sequencing and assembly.</title>
        <authorList>
            <person name="Jung Y."/>
        </authorList>
    </citation>
    <scope>NUCLEOTIDE SEQUENCE [LARGE SCALE GENOMIC DNA]</scope>
    <source>
        <strain evidence="3">GMJ5</strain>
    </source>
</reference>
<protein>
    <recommendedName>
        <fullName evidence="1">DUF7674 domain-containing protein</fullName>
    </recommendedName>
</protein>
<organism evidence="2 3">
    <name type="scientific">Chryseobacterium gilvum</name>
    <dbReference type="NCBI Taxonomy" id="2976534"/>
    <lineage>
        <taxon>Bacteria</taxon>
        <taxon>Pseudomonadati</taxon>
        <taxon>Bacteroidota</taxon>
        <taxon>Flavobacteriia</taxon>
        <taxon>Flavobacteriales</taxon>
        <taxon>Weeksellaceae</taxon>
        <taxon>Chryseobacterium group</taxon>
        <taxon>Chryseobacterium</taxon>
    </lineage>
</organism>
<evidence type="ECO:0000313" key="3">
    <source>
        <dbReference type="Proteomes" id="UP001208114"/>
    </source>
</evidence>